<dbReference type="InterPro" id="IPR036235">
    <property type="entry name" value="Ribosomal_bL12_oligo_N_sf"/>
</dbReference>
<comment type="subunit">
    <text evidence="4">Homodimer. Part of the ribosomal stalk of the 50S ribosomal subunit. Forms a multimeric L10(L12)X complex, where L10 forms an elongated spine to which 2 to 4 L12 dimers bind in a sequential fashion. Binds GTP-bound translation factors.</text>
</comment>
<dbReference type="OrthoDB" id="9811748at2"/>
<dbReference type="Gene3D" id="1.20.5.710">
    <property type="entry name" value="Single helix bin"/>
    <property type="match status" value="1"/>
</dbReference>
<dbReference type="InterPro" id="IPR014719">
    <property type="entry name" value="Ribosomal_bL12_C/ClpS-like"/>
</dbReference>
<dbReference type="InterPro" id="IPR008932">
    <property type="entry name" value="Ribosomal_bL12_oligo"/>
</dbReference>
<dbReference type="Pfam" id="PF00542">
    <property type="entry name" value="Ribosomal_L12"/>
    <property type="match status" value="1"/>
</dbReference>
<evidence type="ECO:0000259" key="6">
    <source>
        <dbReference type="Pfam" id="PF16320"/>
    </source>
</evidence>
<dbReference type="NCBIfam" id="TIGR00855">
    <property type="entry name" value="L12"/>
    <property type="match status" value="1"/>
</dbReference>
<dbReference type="Proteomes" id="UP000218418">
    <property type="component" value="Chromosome"/>
</dbReference>
<dbReference type="GO" id="GO:0003735">
    <property type="term" value="F:structural constituent of ribosome"/>
    <property type="evidence" value="ECO:0007669"/>
    <property type="project" value="InterPro"/>
</dbReference>
<evidence type="ECO:0000256" key="3">
    <source>
        <dbReference type="ARBA" id="ARBA00023274"/>
    </source>
</evidence>
<dbReference type="InterPro" id="IPR013823">
    <property type="entry name" value="Ribosomal_bL12_C"/>
</dbReference>
<dbReference type="GO" id="GO:0022625">
    <property type="term" value="C:cytosolic large ribosomal subunit"/>
    <property type="evidence" value="ECO:0007669"/>
    <property type="project" value="TreeGrafter"/>
</dbReference>
<accession>A0A1Z4LX46</accession>
<evidence type="ECO:0000259" key="5">
    <source>
        <dbReference type="Pfam" id="PF00542"/>
    </source>
</evidence>
<sequence>MSAQIVEIVEQLKALTLIETSELVKQIEDTFNVDASRSQINLPVVIDNITDKKEAENQKTEFDIVLEEVPSNKKIAILKLIRGITGLGLKEAKDFVDSVPQTVKTGIAIAEAEDIKQQLEAVEAKVSLK</sequence>
<dbReference type="GO" id="GO:0003729">
    <property type="term" value="F:mRNA binding"/>
    <property type="evidence" value="ECO:0007669"/>
    <property type="project" value="TreeGrafter"/>
</dbReference>
<dbReference type="PANTHER" id="PTHR45987:SF4">
    <property type="entry name" value="LARGE RIBOSOMAL SUBUNIT PROTEIN BL12M"/>
    <property type="match status" value="1"/>
</dbReference>
<comment type="similarity">
    <text evidence="1 4">Belongs to the bacterial ribosomal protein bL12 family.</text>
</comment>
<dbReference type="InterPro" id="IPR000206">
    <property type="entry name" value="Ribosomal_bL12"/>
</dbReference>
<keyword evidence="3 4" id="KW-0687">Ribonucleoprotein</keyword>
<dbReference type="Gene3D" id="3.30.1390.10">
    <property type="match status" value="1"/>
</dbReference>
<evidence type="ECO:0000256" key="2">
    <source>
        <dbReference type="ARBA" id="ARBA00022980"/>
    </source>
</evidence>
<gene>
    <name evidence="4" type="primary">rplL</name>
    <name evidence="4" type="synonym">rpl12</name>
    <name evidence="7" type="ORF">NIES267_53310</name>
</gene>
<evidence type="ECO:0000313" key="8">
    <source>
        <dbReference type="Proteomes" id="UP000218418"/>
    </source>
</evidence>
<dbReference type="FunFam" id="3.30.1390.10:FF:000001">
    <property type="entry name" value="50S ribosomal protein L7/L12"/>
    <property type="match status" value="1"/>
</dbReference>
<evidence type="ECO:0000256" key="4">
    <source>
        <dbReference type="HAMAP-Rule" id="MF_00368"/>
    </source>
</evidence>
<evidence type="ECO:0000313" key="7">
    <source>
        <dbReference type="EMBL" id="BAY85827.1"/>
    </source>
</evidence>
<evidence type="ECO:0000256" key="1">
    <source>
        <dbReference type="ARBA" id="ARBA00007197"/>
    </source>
</evidence>
<dbReference type="AlphaFoldDB" id="A0A1Z4LX46"/>
<dbReference type="CDD" id="cd00387">
    <property type="entry name" value="Ribosomal_L7_L12"/>
    <property type="match status" value="1"/>
</dbReference>
<dbReference type="PANTHER" id="PTHR45987">
    <property type="entry name" value="39S RIBOSOMAL PROTEIN L12"/>
    <property type="match status" value="1"/>
</dbReference>
<dbReference type="SUPFAM" id="SSF54736">
    <property type="entry name" value="ClpS-like"/>
    <property type="match status" value="1"/>
</dbReference>
<feature type="domain" description="Large ribosomal subunit protein bL12 oligomerization" evidence="6">
    <location>
        <begin position="5"/>
        <end position="36"/>
    </location>
</feature>
<keyword evidence="8" id="KW-1185">Reference proteome</keyword>
<protein>
    <recommendedName>
        <fullName evidence="4">Large ribosomal subunit protein bL12</fullName>
    </recommendedName>
</protein>
<dbReference type="Pfam" id="PF16320">
    <property type="entry name" value="Ribosomal_L12_N"/>
    <property type="match status" value="1"/>
</dbReference>
<reference evidence="7 8" key="1">
    <citation type="submission" date="2017-06" db="EMBL/GenBank/DDBJ databases">
        <title>Genome sequencing of cyanobaciteial culture collection at National Institute for Environmental Studies (NIES).</title>
        <authorList>
            <person name="Hirose Y."/>
            <person name="Shimura Y."/>
            <person name="Fujisawa T."/>
            <person name="Nakamura Y."/>
            <person name="Kawachi M."/>
        </authorList>
    </citation>
    <scope>NUCLEOTIDE SEQUENCE [LARGE SCALE GENOMIC DNA]</scope>
    <source>
        <strain evidence="7 8">NIES-267</strain>
    </source>
</reference>
<name>A0A1Z4LX46_9CYAN</name>
<feature type="domain" description="Large ribosomal subunit protein bL12 C-terminal" evidence="5">
    <location>
        <begin position="62"/>
        <end position="129"/>
    </location>
</feature>
<dbReference type="HAMAP" id="MF_00368">
    <property type="entry name" value="Ribosomal_bL12"/>
    <property type="match status" value="1"/>
</dbReference>
<proteinExistence type="inferred from homology"/>
<organism evidence="7 8">
    <name type="scientific">Calothrix parasitica NIES-267</name>
    <dbReference type="NCBI Taxonomy" id="1973488"/>
    <lineage>
        <taxon>Bacteria</taxon>
        <taxon>Bacillati</taxon>
        <taxon>Cyanobacteriota</taxon>
        <taxon>Cyanophyceae</taxon>
        <taxon>Nostocales</taxon>
        <taxon>Calotrichaceae</taxon>
        <taxon>Calothrix</taxon>
    </lineage>
</organism>
<dbReference type="GO" id="GO:0006412">
    <property type="term" value="P:translation"/>
    <property type="evidence" value="ECO:0007669"/>
    <property type="project" value="UniProtKB-UniRule"/>
</dbReference>
<dbReference type="SUPFAM" id="SSF48300">
    <property type="entry name" value="Ribosomal protein L7/12, oligomerisation (N-terminal) domain"/>
    <property type="match status" value="1"/>
</dbReference>
<comment type="function">
    <text evidence="4">Forms part of the ribosomal stalk which helps the ribosome interact with GTP-bound translation factors. Is thus essential for accurate translation.</text>
</comment>
<keyword evidence="2 4" id="KW-0689">Ribosomal protein</keyword>
<dbReference type="EMBL" id="AP018227">
    <property type="protein sequence ID" value="BAY85827.1"/>
    <property type="molecule type" value="Genomic_DNA"/>
</dbReference>